<dbReference type="EMBL" id="JAAKZW010000003">
    <property type="protein sequence ID" value="NGO74501.1"/>
    <property type="molecule type" value="Genomic_DNA"/>
</dbReference>
<proteinExistence type="predicted"/>
<sequence length="423" mass="45147">MSHQVSATEAELDGFWKEFASRTWERQPLSLTSSPVQLELGDEELMRALTTAADPAARPKGSGLPRILVSVDGRTQPIDTRPFLPLPEDRTLDGYLARVDRRMRDHDWSVAVSGLHAVDAELWDRAKRLADDVYRYTGSPLAGRVDIDTFIGRYASTNVGVHVDHAGNFGFTLRGRKTLLTWPPERAEQVPQHTADYGAARELADVLVGVPGALTYFPPEQLHVGEAPDGVAVSVNIAFFTRSDPAALVVEAVGELLARAEGEEAGTGAPATDDSARAVTDRLPTAARVALARLSGLSSDAIADVVWEHHMCAVTSAGLGVGRPAGPLAAVPRRATVRKHADVQVRQRLLADGRRAVATQGHTLKVTDHPQVADAVATLGDGGVLALADWESAADPAAVPLLHAVLLRLASWRAIGIEAEPAP</sequence>
<keyword evidence="2" id="KW-1185">Reference proteome</keyword>
<protein>
    <submittedName>
        <fullName evidence="1">Uncharacterized protein</fullName>
    </submittedName>
</protein>
<reference evidence="1 2" key="1">
    <citation type="submission" date="2020-02" db="EMBL/GenBank/DDBJ databases">
        <title>Whole-genome analyses of novel actinobacteria.</title>
        <authorList>
            <person name="Sahin N."/>
            <person name="Tokatli A."/>
        </authorList>
    </citation>
    <scope>NUCLEOTIDE SEQUENCE [LARGE SCALE GENOMIC DNA]</scope>
    <source>
        <strain evidence="1 2">YC504</strain>
    </source>
</reference>
<dbReference type="Proteomes" id="UP000481109">
    <property type="component" value="Unassembled WGS sequence"/>
</dbReference>
<gene>
    <name evidence="1" type="ORF">G6045_02205</name>
</gene>
<comment type="caution">
    <text evidence="1">The sequence shown here is derived from an EMBL/GenBank/DDBJ whole genome shotgun (WGS) entry which is preliminary data.</text>
</comment>
<evidence type="ECO:0000313" key="1">
    <source>
        <dbReference type="EMBL" id="NGO74501.1"/>
    </source>
</evidence>
<name>A0A6G4XCX7_9ACTN</name>
<dbReference type="AlphaFoldDB" id="A0A6G4XCX7"/>
<evidence type="ECO:0000313" key="2">
    <source>
        <dbReference type="Proteomes" id="UP000481109"/>
    </source>
</evidence>
<dbReference type="SUPFAM" id="SSF51197">
    <property type="entry name" value="Clavaminate synthase-like"/>
    <property type="match status" value="1"/>
</dbReference>
<accession>A0A6G4XCX7</accession>
<dbReference type="RefSeq" id="WP_165330016.1">
    <property type="nucleotide sequence ID" value="NZ_JAAKZW010000003.1"/>
</dbReference>
<dbReference type="Gene3D" id="2.60.120.650">
    <property type="entry name" value="Cupin"/>
    <property type="match status" value="1"/>
</dbReference>
<organism evidence="1 2">
    <name type="scientific">Streptomyces mesophilus</name>
    <dbReference type="NCBI Taxonomy" id="1775132"/>
    <lineage>
        <taxon>Bacteria</taxon>
        <taxon>Bacillati</taxon>
        <taxon>Actinomycetota</taxon>
        <taxon>Actinomycetes</taxon>
        <taxon>Kitasatosporales</taxon>
        <taxon>Streptomycetaceae</taxon>
        <taxon>Streptomyces</taxon>
    </lineage>
</organism>